<dbReference type="EMBL" id="UGHZ01000001">
    <property type="protein sequence ID" value="STP08892.1"/>
    <property type="molecule type" value="Genomic_DNA"/>
</dbReference>
<dbReference type="InterPro" id="IPR010131">
    <property type="entry name" value="MdtP/NodT-like"/>
</dbReference>
<reference evidence="1 2" key="1">
    <citation type="submission" date="2018-06" db="EMBL/GenBank/DDBJ databases">
        <authorList>
            <consortium name="Pathogen Informatics"/>
            <person name="Doyle S."/>
        </authorList>
    </citation>
    <scope>NUCLEOTIDE SEQUENCE [LARGE SCALE GENOMIC DNA]</scope>
    <source>
        <strain evidence="1 2">NCTC12221</strain>
    </source>
</reference>
<dbReference type="PANTHER" id="PTHR30203:SF24">
    <property type="entry name" value="BLR4935 PROTEIN"/>
    <property type="match status" value="1"/>
</dbReference>
<dbReference type="SUPFAM" id="SSF56954">
    <property type="entry name" value="Outer membrane efflux proteins (OEP)"/>
    <property type="match status" value="1"/>
</dbReference>
<accession>A0A377JPE1</accession>
<protein>
    <submittedName>
        <fullName evidence="1">Nickel cobalt outer membrane efflux protein</fullName>
    </submittedName>
</protein>
<proteinExistence type="predicted"/>
<dbReference type="AlphaFoldDB" id="A0A377JPE1"/>
<dbReference type="Gene3D" id="1.20.1600.10">
    <property type="entry name" value="Outer membrane efflux proteins (OEP)"/>
    <property type="match status" value="1"/>
</dbReference>
<gene>
    <name evidence="1" type="ORF">NCTC12221_00315</name>
</gene>
<dbReference type="PANTHER" id="PTHR30203">
    <property type="entry name" value="OUTER MEMBRANE CATION EFFLUX PROTEIN"/>
    <property type="match status" value="1"/>
</dbReference>
<dbReference type="Proteomes" id="UP000255335">
    <property type="component" value="Unassembled WGS sequence"/>
</dbReference>
<dbReference type="RefSeq" id="WP_115025697.1">
    <property type="nucleotide sequence ID" value="NZ_UGHZ01000001.1"/>
</dbReference>
<name>A0A377JPE1_9HELI</name>
<sequence>MKYLYALFLCVSFIYADSEFVDFNKLEEEFHIHTPKNKQTLNLNEFIERVEKNSINLAKSRALTQSLLYEGKAMRSWNASYVDAETSQVKSPSGGKELENTILLMLTPRLPWVTYTLAQSYQNKILRQEKSYELTKRLALITAKRLYLDYLVLKEQHQIYTNRYENAKNQLKISQVQYEAGRISKSQYLFFKSDFLATKVALKTSHTDMINALNALKVILGITTQDSDLVVDGLEFAFLQFDNANLEKHLAQNLYLDIIALDVKDYQYSASVASQSRFDSIEIGGGVVASESSEGIVARVKIPIPLTTKYGNQKAMYLALQSGSIREGEILKDSLLTNANSYLAQLDNKKEIIALAKDNENNRAELSEIARIGYEAGKTSAFEYLSVKNEHLNSMIATTQAKRDYVQTLAKLEETLSSVLNLTKAQELQIKPHINTSKEQK</sequence>
<evidence type="ECO:0000313" key="1">
    <source>
        <dbReference type="EMBL" id="STP08892.1"/>
    </source>
</evidence>
<organism evidence="1 2">
    <name type="scientific">Helicobacter cinaedi</name>
    <dbReference type="NCBI Taxonomy" id="213"/>
    <lineage>
        <taxon>Bacteria</taxon>
        <taxon>Pseudomonadati</taxon>
        <taxon>Campylobacterota</taxon>
        <taxon>Epsilonproteobacteria</taxon>
        <taxon>Campylobacterales</taxon>
        <taxon>Helicobacteraceae</taxon>
        <taxon>Helicobacter</taxon>
    </lineage>
</organism>
<evidence type="ECO:0000313" key="2">
    <source>
        <dbReference type="Proteomes" id="UP000255335"/>
    </source>
</evidence>
<dbReference type="GO" id="GO:0015562">
    <property type="term" value="F:efflux transmembrane transporter activity"/>
    <property type="evidence" value="ECO:0007669"/>
    <property type="project" value="InterPro"/>
</dbReference>